<comment type="caution">
    <text evidence="1">The sequence shown here is derived from an EMBL/GenBank/DDBJ whole genome shotgun (WGS) entry which is preliminary data.</text>
</comment>
<name>A0A850ERZ6_9BACL</name>
<protein>
    <submittedName>
        <fullName evidence="1">Sulfur carrier protein ThiS</fullName>
    </submittedName>
</protein>
<accession>A0A850ERZ6</accession>
<dbReference type="Proteomes" id="UP000564806">
    <property type="component" value="Unassembled WGS sequence"/>
</dbReference>
<gene>
    <name evidence="1" type="primary">thiS</name>
    <name evidence="1" type="ORF">HPT30_25315</name>
</gene>
<proteinExistence type="predicted"/>
<keyword evidence="2" id="KW-1185">Reference proteome</keyword>
<dbReference type="PANTHER" id="PTHR34472:SF1">
    <property type="entry name" value="SULFUR CARRIER PROTEIN THIS"/>
    <property type="match status" value="1"/>
</dbReference>
<evidence type="ECO:0000313" key="1">
    <source>
        <dbReference type="EMBL" id="NUU63675.1"/>
    </source>
</evidence>
<reference evidence="1" key="1">
    <citation type="submission" date="2020-06" db="EMBL/GenBank/DDBJ databases">
        <title>Paenibacillus sp. nov., isolated from soil.</title>
        <authorList>
            <person name="Seo Y.L."/>
        </authorList>
    </citation>
    <scope>NUCLEOTIDE SEQUENCE [LARGE SCALE GENOMIC DNA]</scope>
    <source>
        <strain evidence="1">JW14</strain>
    </source>
</reference>
<evidence type="ECO:0000313" key="2">
    <source>
        <dbReference type="Proteomes" id="UP000564806"/>
    </source>
</evidence>
<dbReference type="InterPro" id="IPR003749">
    <property type="entry name" value="ThiS/MoaD-like"/>
</dbReference>
<organism evidence="1 2">
    <name type="scientific">Paenibacillus agri</name>
    <dbReference type="NCBI Taxonomy" id="2744309"/>
    <lineage>
        <taxon>Bacteria</taxon>
        <taxon>Bacillati</taxon>
        <taxon>Bacillota</taxon>
        <taxon>Bacilli</taxon>
        <taxon>Bacillales</taxon>
        <taxon>Paenibacillaceae</taxon>
        <taxon>Paenibacillus</taxon>
    </lineage>
</organism>
<dbReference type="InterPro" id="IPR016155">
    <property type="entry name" value="Mopterin_synth/thiamin_S_b"/>
</dbReference>
<dbReference type="Gene3D" id="3.10.20.30">
    <property type="match status" value="1"/>
</dbReference>
<dbReference type="CDD" id="cd00565">
    <property type="entry name" value="Ubl_ThiS"/>
    <property type="match status" value="1"/>
</dbReference>
<dbReference type="NCBIfam" id="TIGR01683">
    <property type="entry name" value="thiS"/>
    <property type="match status" value="1"/>
</dbReference>
<dbReference type="SUPFAM" id="SSF54285">
    <property type="entry name" value="MoaD/ThiS"/>
    <property type="match status" value="1"/>
</dbReference>
<dbReference type="RefSeq" id="WP_175374078.1">
    <property type="nucleotide sequence ID" value="NZ_JABWCS010000220.1"/>
</dbReference>
<dbReference type="InterPro" id="IPR010035">
    <property type="entry name" value="Thi_S"/>
</dbReference>
<dbReference type="AlphaFoldDB" id="A0A850ERZ6"/>
<dbReference type="PANTHER" id="PTHR34472">
    <property type="entry name" value="SULFUR CARRIER PROTEIN THIS"/>
    <property type="match status" value="1"/>
</dbReference>
<dbReference type="EMBL" id="JABWCS010000220">
    <property type="protein sequence ID" value="NUU63675.1"/>
    <property type="molecule type" value="Genomic_DNA"/>
</dbReference>
<dbReference type="InterPro" id="IPR012675">
    <property type="entry name" value="Beta-grasp_dom_sf"/>
</dbReference>
<sequence length="67" mass="7312">MQVQLNGKTTLLSEHCITIADVLAESPWSGRRILVEINGEVVPREAYGRTSLSEGDQIEFVHFVGGG</sequence>
<dbReference type="Pfam" id="PF02597">
    <property type="entry name" value="ThiS"/>
    <property type="match status" value="1"/>
</dbReference>